<dbReference type="InterPro" id="IPR000522">
    <property type="entry name" value="ABC_transptr_permease_BtuC"/>
</dbReference>
<feature type="non-terminal residue" evidence="9">
    <location>
        <position position="119"/>
    </location>
</feature>
<keyword evidence="6 8" id="KW-1133">Transmembrane helix</keyword>
<feature type="transmembrane region" description="Helical" evidence="8">
    <location>
        <begin position="81"/>
        <end position="101"/>
    </location>
</feature>
<evidence type="ECO:0000313" key="10">
    <source>
        <dbReference type="Proteomes" id="UP000298196"/>
    </source>
</evidence>
<feature type="transmembrane region" description="Helical" evidence="8">
    <location>
        <begin position="31"/>
        <end position="61"/>
    </location>
</feature>
<comment type="similarity">
    <text evidence="2">Belongs to the binding-protein-dependent transport system permease family. FecCD subfamily.</text>
</comment>
<evidence type="ECO:0000256" key="2">
    <source>
        <dbReference type="ARBA" id="ARBA00007935"/>
    </source>
</evidence>
<evidence type="ECO:0000313" key="9">
    <source>
        <dbReference type="EMBL" id="TGD49585.1"/>
    </source>
</evidence>
<keyword evidence="3" id="KW-0813">Transport</keyword>
<keyword evidence="10" id="KW-1185">Reference proteome</keyword>
<sequence>MTCQDKSLLAPALASTPVIPRYRQLIRKRAVLMLAIALAMMASLMVDVTCGSSGLPLSALWQALFQPEKVNAGIHVIVWDIRLPYALMALLVGMALGLAGAEMQPIINNPLATPFTLGV</sequence>
<keyword evidence="7 8" id="KW-0472">Membrane</keyword>
<dbReference type="InterPro" id="IPR037294">
    <property type="entry name" value="ABC_BtuC-like"/>
</dbReference>
<dbReference type="Pfam" id="PF01032">
    <property type="entry name" value="FecCD"/>
    <property type="match status" value="1"/>
</dbReference>
<dbReference type="GO" id="GO:0022857">
    <property type="term" value="F:transmembrane transporter activity"/>
    <property type="evidence" value="ECO:0007669"/>
    <property type="project" value="InterPro"/>
</dbReference>
<dbReference type="PANTHER" id="PTHR30472:SF25">
    <property type="entry name" value="ABC TRANSPORTER PERMEASE PROTEIN MJ0876-RELATED"/>
    <property type="match status" value="1"/>
</dbReference>
<comment type="caution">
    <text evidence="9">The sequence shown here is derived from an EMBL/GenBank/DDBJ whole genome shotgun (WGS) entry which is preliminary data.</text>
</comment>
<dbReference type="GO" id="GO:0033214">
    <property type="term" value="P:siderophore-iron import into cell"/>
    <property type="evidence" value="ECO:0007669"/>
    <property type="project" value="TreeGrafter"/>
</dbReference>
<evidence type="ECO:0000256" key="5">
    <source>
        <dbReference type="ARBA" id="ARBA00022692"/>
    </source>
</evidence>
<dbReference type="Proteomes" id="UP000298196">
    <property type="component" value="Unassembled WGS sequence"/>
</dbReference>
<evidence type="ECO:0000256" key="7">
    <source>
        <dbReference type="ARBA" id="ARBA00023136"/>
    </source>
</evidence>
<dbReference type="Gene3D" id="1.10.3470.10">
    <property type="entry name" value="ABC transporter involved in vitamin B12 uptake, BtuC"/>
    <property type="match status" value="1"/>
</dbReference>
<reference evidence="9 10" key="1">
    <citation type="submission" date="2018-03" db="EMBL/GenBank/DDBJ databases">
        <title>Non-Typhoidal Salmonella genome sequencing and assembly.</title>
        <authorList>
            <person name="Matchawe C."/>
        </authorList>
    </citation>
    <scope>NUCLEOTIDE SEQUENCE [LARGE SCALE GENOMIC DNA]</scope>
    <source>
        <strain evidence="9 10">22sa</strain>
    </source>
</reference>
<evidence type="ECO:0000256" key="8">
    <source>
        <dbReference type="SAM" id="Phobius"/>
    </source>
</evidence>
<dbReference type="PANTHER" id="PTHR30472">
    <property type="entry name" value="FERRIC ENTEROBACTIN TRANSPORT SYSTEM PERMEASE PROTEIN"/>
    <property type="match status" value="1"/>
</dbReference>
<gene>
    <name evidence="9" type="ORF">C9F07_25880</name>
</gene>
<protein>
    <submittedName>
        <fullName evidence="9">Iron ABC transporter permease</fullName>
    </submittedName>
</protein>
<comment type="subcellular location">
    <subcellularLocation>
        <location evidence="1">Cell membrane</location>
        <topology evidence="1">Multi-pass membrane protein</topology>
    </subcellularLocation>
</comment>
<proteinExistence type="inferred from homology"/>
<evidence type="ECO:0000256" key="1">
    <source>
        <dbReference type="ARBA" id="ARBA00004651"/>
    </source>
</evidence>
<accession>A0A4Z0L0F7</accession>
<dbReference type="EMBL" id="PYKI01002607">
    <property type="protein sequence ID" value="TGD49585.1"/>
    <property type="molecule type" value="Genomic_DNA"/>
</dbReference>
<dbReference type="SUPFAM" id="SSF81345">
    <property type="entry name" value="ABC transporter involved in vitamin B12 uptake, BtuC"/>
    <property type="match status" value="1"/>
</dbReference>
<organism evidence="9 10">
    <name type="scientific">Salmonella enterica subsp. enterica serovar Poona</name>
    <dbReference type="NCBI Taxonomy" id="436295"/>
    <lineage>
        <taxon>Bacteria</taxon>
        <taxon>Pseudomonadati</taxon>
        <taxon>Pseudomonadota</taxon>
        <taxon>Gammaproteobacteria</taxon>
        <taxon>Enterobacterales</taxon>
        <taxon>Enterobacteriaceae</taxon>
        <taxon>Salmonella</taxon>
    </lineage>
</organism>
<evidence type="ECO:0000256" key="6">
    <source>
        <dbReference type="ARBA" id="ARBA00022989"/>
    </source>
</evidence>
<keyword evidence="4" id="KW-1003">Cell membrane</keyword>
<evidence type="ECO:0000256" key="3">
    <source>
        <dbReference type="ARBA" id="ARBA00022448"/>
    </source>
</evidence>
<dbReference type="GO" id="GO:0005886">
    <property type="term" value="C:plasma membrane"/>
    <property type="evidence" value="ECO:0007669"/>
    <property type="project" value="UniProtKB-SubCell"/>
</dbReference>
<name>A0A4Z0L0F7_SALET</name>
<evidence type="ECO:0000256" key="4">
    <source>
        <dbReference type="ARBA" id="ARBA00022475"/>
    </source>
</evidence>
<dbReference type="AlphaFoldDB" id="A0A4Z0L0F7"/>
<keyword evidence="5 8" id="KW-0812">Transmembrane</keyword>